<evidence type="ECO:0000313" key="2">
    <source>
        <dbReference type="EMBL" id="CAF3737388.1"/>
    </source>
</evidence>
<evidence type="ECO:0000313" key="1">
    <source>
        <dbReference type="EMBL" id="CAF0963014.1"/>
    </source>
</evidence>
<dbReference type="EMBL" id="CAJOBC010002524">
    <property type="protein sequence ID" value="CAF3737388.1"/>
    <property type="molecule type" value="Genomic_DNA"/>
</dbReference>
<comment type="caution">
    <text evidence="1">The sequence shown here is derived from an EMBL/GenBank/DDBJ whole genome shotgun (WGS) entry which is preliminary data.</text>
</comment>
<keyword evidence="3" id="KW-1185">Reference proteome</keyword>
<dbReference type="OrthoDB" id="5983780at2759"/>
<dbReference type="Proteomes" id="UP000663829">
    <property type="component" value="Unassembled WGS sequence"/>
</dbReference>
<proteinExistence type="predicted"/>
<organism evidence="1 3">
    <name type="scientific">Didymodactylos carnosus</name>
    <dbReference type="NCBI Taxonomy" id="1234261"/>
    <lineage>
        <taxon>Eukaryota</taxon>
        <taxon>Metazoa</taxon>
        <taxon>Spiralia</taxon>
        <taxon>Gnathifera</taxon>
        <taxon>Rotifera</taxon>
        <taxon>Eurotatoria</taxon>
        <taxon>Bdelloidea</taxon>
        <taxon>Philodinida</taxon>
        <taxon>Philodinidae</taxon>
        <taxon>Didymodactylos</taxon>
    </lineage>
</organism>
<gene>
    <name evidence="1" type="ORF">GPM918_LOCUS11854</name>
    <name evidence="2" type="ORF">SRO942_LOCUS11855</name>
</gene>
<name>A0A814E0L8_9BILA</name>
<accession>A0A814E0L8</accession>
<sequence>ALLNSVSEIRRWLPSIVRDIDINLAQTIVPCYTDEKVSQIYDKVSKLEYEHKCYKRKLAQLELKEKYETENDKLFSLDISHRVANVTQAQPYKKKTIVAANSSLDEFLTKPFELPLLAKEEYRPTEKKMFIDIGVNDEPLDSTNNVLNTSTLVDYSDDTDDDN</sequence>
<dbReference type="Proteomes" id="UP000681722">
    <property type="component" value="Unassembled WGS sequence"/>
</dbReference>
<reference evidence="1" key="1">
    <citation type="submission" date="2021-02" db="EMBL/GenBank/DDBJ databases">
        <authorList>
            <person name="Nowell W R."/>
        </authorList>
    </citation>
    <scope>NUCLEOTIDE SEQUENCE</scope>
</reference>
<evidence type="ECO:0000313" key="3">
    <source>
        <dbReference type="Proteomes" id="UP000663829"/>
    </source>
</evidence>
<feature type="non-terminal residue" evidence="1">
    <location>
        <position position="1"/>
    </location>
</feature>
<dbReference type="AlphaFoldDB" id="A0A814E0L8"/>
<dbReference type="EMBL" id="CAJNOQ010002524">
    <property type="protein sequence ID" value="CAF0963014.1"/>
    <property type="molecule type" value="Genomic_DNA"/>
</dbReference>
<protein>
    <submittedName>
        <fullName evidence="1">Uncharacterized protein</fullName>
    </submittedName>
</protein>